<evidence type="ECO:0000256" key="8">
    <source>
        <dbReference type="ARBA" id="ARBA00022840"/>
    </source>
</evidence>
<dbReference type="EMBL" id="JALJOS010000004">
    <property type="protein sequence ID" value="KAK9839988.1"/>
    <property type="molecule type" value="Genomic_DNA"/>
</dbReference>
<comment type="caution">
    <text evidence="13">The sequence shown here is derived from an EMBL/GenBank/DDBJ whole genome shotgun (WGS) entry which is preliminary data.</text>
</comment>
<keyword evidence="5 10" id="KW-0547">Nucleotide-binding</keyword>
<evidence type="ECO:0000256" key="3">
    <source>
        <dbReference type="ARBA" id="ARBA00006114"/>
    </source>
</evidence>
<accession>A0AAW1S302</accession>
<comment type="similarity">
    <text evidence="3">In the C-terminal section; belongs to the AIR carboxylase family. Class I subfamily.</text>
</comment>
<dbReference type="InterPro" id="IPR011761">
    <property type="entry name" value="ATP-grasp"/>
</dbReference>
<dbReference type="InterPro" id="IPR000031">
    <property type="entry name" value="PurE_dom"/>
</dbReference>
<dbReference type="SUPFAM" id="SSF52440">
    <property type="entry name" value="PreATP-grasp domain"/>
    <property type="match status" value="1"/>
</dbReference>
<dbReference type="EC" id="4.1.1.21" evidence="4"/>
<keyword evidence="14" id="KW-1185">Reference proteome</keyword>
<dbReference type="GO" id="GO:0005524">
    <property type="term" value="F:ATP binding"/>
    <property type="evidence" value="ECO:0007669"/>
    <property type="project" value="UniProtKB-UniRule"/>
</dbReference>
<evidence type="ECO:0000256" key="9">
    <source>
        <dbReference type="ARBA" id="ARBA00023239"/>
    </source>
</evidence>
<feature type="compositionally biased region" description="Polar residues" evidence="11">
    <location>
        <begin position="453"/>
        <end position="479"/>
    </location>
</feature>
<dbReference type="InterPro" id="IPR016185">
    <property type="entry name" value="PreATP-grasp_dom_sf"/>
</dbReference>
<evidence type="ECO:0000256" key="4">
    <source>
        <dbReference type="ARBA" id="ARBA00012329"/>
    </source>
</evidence>
<dbReference type="NCBIfam" id="NF004679">
    <property type="entry name" value="PRK06019.1-5"/>
    <property type="match status" value="1"/>
</dbReference>
<feature type="region of interest" description="Disordered" evidence="11">
    <location>
        <begin position="530"/>
        <end position="574"/>
    </location>
</feature>
<dbReference type="InterPro" id="IPR013815">
    <property type="entry name" value="ATP_grasp_subdomain_1"/>
</dbReference>
<comment type="catalytic activity">
    <reaction evidence="1">
        <text>5-amino-1-(5-phospho-D-ribosyl)imidazole-4-carboxylate + H(+) = 5-amino-1-(5-phospho-beta-D-ribosyl)imidazole + CO2</text>
        <dbReference type="Rhea" id="RHEA:10792"/>
        <dbReference type="ChEBI" id="CHEBI:15378"/>
        <dbReference type="ChEBI" id="CHEBI:16526"/>
        <dbReference type="ChEBI" id="CHEBI:77657"/>
        <dbReference type="ChEBI" id="CHEBI:137981"/>
        <dbReference type="EC" id="4.1.1.21"/>
    </reaction>
</comment>
<organism evidence="13 14">
    <name type="scientific">Apatococcus lobatus</name>
    <dbReference type="NCBI Taxonomy" id="904363"/>
    <lineage>
        <taxon>Eukaryota</taxon>
        <taxon>Viridiplantae</taxon>
        <taxon>Chlorophyta</taxon>
        <taxon>core chlorophytes</taxon>
        <taxon>Trebouxiophyceae</taxon>
        <taxon>Chlorellales</taxon>
        <taxon>Chlorellaceae</taxon>
        <taxon>Apatococcus</taxon>
    </lineage>
</organism>
<dbReference type="PANTHER" id="PTHR11609:SF5">
    <property type="entry name" value="PHOSPHORIBOSYLAMINOIMIDAZOLE CARBOXYLASE"/>
    <property type="match status" value="1"/>
</dbReference>
<protein>
    <recommendedName>
        <fullName evidence="4">phosphoribosylaminoimidazole carboxylase</fullName>
        <ecNumber evidence="4">4.1.1.21</ecNumber>
    </recommendedName>
</protein>
<comment type="pathway">
    <text evidence="2">Purine metabolism; IMP biosynthesis via de novo pathway; 5-amino-1-(5-phospho-D-ribosyl)imidazole-4-carboxylate from 5-amino-1-(5-phospho-D-ribosyl)imidazole (carboxylase route): step 1/1.</text>
</comment>
<dbReference type="Proteomes" id="UP001438707">
    <property type="component" value="Unassembled WGS sequence"/>
</dbReference>
<dbReference type="InterPro" id="IPR011054">
    <property type="entry name" value="Rudment_hybrid_motif"/>
</dbReference>
<dbReference type="Gene3D" id="3.40.50.20">
    <property type="match status" value="1"/>
</dbReference>
<dbReference type="GO" id="GO:0046872">
    <property type="term" value="F:metal ion binding"/>
    <property type="evidence" value="ECO:0007669"/>
    <property type="project" value="InterPro"/>
</dbReference>
<dbReference type="SMART" id="SM01001">
    <property type="entry name" value="AIRC"/>
    <property type="match status" value="1"/>
</dbReference>
<keyword evidence="9" id="KW-0456">Lyase</keyword>
<evidence type="ECO:0000313" key="14">
    <source>
        <dbReference type="Proteomes" id="UP001438707"/>
    </source>
</evidence>
<dbReference type="Pfam" id="PF17769">
    <property type="entry name" value="PurK_C"/>
    <property type="match status" value="1"/>
</dbReference>
<dbReference type="SUPFAM" id="SSF52255">
    <property type="entry name" value="N5-CAIR mutase (phosphoribosylaminoimidazole carboxylase, PurE)"/>
    <property type="match status" value="1"/>
</dbReference>
<dbReference type="InterPro" id="IPR005875">
    <property type="entry name" value="PurK"/>
</dbReference>
<name>A0AAW1S302_9CHLO</name>
<dbReference type="InterPro" id="IPR003135">
    <property type="entry name" value="ATP-grasp_carboxylate-amine"/>
</dbReference>
<evidence type="ECO:0000259" key="12">
    <source>
        <dbReference type="PROSITE" id="PS50975"/>
    </source>
</evidence>
<dbReference type="Gene3D" id="3.30.470.20">
    <property type="entry name" value="ATP-grasp fold, B domain"/>
    <property type="match status" value="1"/>
</dbReference>
<dbReference type="SUPFAM" id="SSF51246">
    <property type="entry name" value="Rudiment single hybrid motif"/>
    <property type="match status" value="1"/>
</dbReference>
<evidence type="ECO:0000256" key="5">
    <source>
        <dbReference type="ARBA" id="ARBA00022741"/>
    </source>
</evidence>
<evidence type="ECO:0000256" key="1">
    <source>
        <dbReference type="ARBA" id="ARBA00001244"/>
    </source>
</evidence>
<evidence type="ECO:0000256" key="7">
    <source>
        <dbReference type="ARBA" id="ARBA00022793"/>
    </source>
</evidence>
<dbReference type="FunFam" id="3.30.470.20:FF:000037">
    <property type="entry name" value="Phosphoribosylaminoimidazole carboxylase, chloroplastic"/>
    <property type="match status" value="1"/>
</dbReference>
<dbReference type="HAMAP" id="MF_01928">
    <property type="entry name" value="PurK"/>
    <property type="match status" value="1"/>
</dbReference>
<dbReference type="Gene3D" id="3.30.1490.20">
    <property type="entry name" value="ATP-grasp fold, A domain"/>
    <property type="match status" value="1"/>
</dbReference>
<dbReference type="HAMAP" id="MF_01929">
    <property type="entry name" value="PurE_classI"/>
    <property type="match status" value="1"/>
</dbReference>
<keyword evidence="8 10" id="KW-0067">ATP-binding</keyword>
<dbReference type="PROSITE" id="PS50975">
    <property type="entry name" value="ATP_GRASP"/>
    <property type="match status" value="1"/>
</dbReference>
<reference evidence="13 14" key="1">
    <citation type="journal article" date="2024" name="Nat. Commun.">
        <title>Phylogenomics reveals the evolutionary origins of lichenization in chlorophyte algae.</title>
        <authorList>
            <person name="Puginier C."/>
            <person name="Libourel C."/>
            <person name="Otte J."/>
            <person name="Skaloud P."/>
            <person name="Haon M."/>
            <person name="Grisel S."/>
            <person name="Petersen M."/>
            <person name="Berrin J.G."/>
            <person name="Delaux P.M."/>
            <person name="Dal Grande F."/>
            <person name="Keller J."/>
        </authorList>
    </citation>
    <scope>NUCLEOTIDE SEQUENCE [LARGE SCALE GENOMIC DNA]</scope>
    <source>
        <strain evidence="13 14">SAG 2145</strain>
    </source>
</reference>
<evidence type="ECO:0000256" key="2">
    <source>
        <dbReference type="ARBA" id="ARBA00004747"/>
    </source>
</evidence>
<sequence length="739" mass="77725">MLHIHKPADRARTSVLQEPEAVLTALSPTSISETGLPRTTTLGILGGGQLGKMLATEAARMGVAVKVLDPTPDCPAAAVAEQVLGSFRDPQAVRDFAAGVDILTVEIEHVDVPALEAAAQHLAMDVEPTPATLSLIQDKLTQKEYLDNHGIPVARFMSVEDEREEQIAVEAFGLPLMLKSRRLAYDGKGNARIREMSQLEERRESLGGFKHGLYAEEWSPFVKELAVMVARSRDGSVSSFPVVETIHNRSILQIVEAPAAVPQAVQQRATALAEQAVSCLDGAGIFGVEMFLMEEGELLVNEVAPRPHNSGHYSIEACATSQFEQHLRAILGWPLGDTQLVTGGAIMVNILGSGEGADGMRDAHNVMRRAYETPGACVHWYGKRATSFLRKLGHITIVGRNPQECRDRLALLDPSLAGSLGPLNGSGNQIGFVTGSRQYQLTWATDKATITEASPSTSDLGTLSPISELSSRTDLSTGPFSEAPLIPSMPAEPAPASPEPAVIPSTVAGPAAASSEPSFIPSTIADANAAGQATGGSAGASTEEPVIPSTIADPDTARQATGQEASTSSTPPVHIIMGSDSDLATMRAAAEVLQDFGVPCQVTVVSAHRTPQRMMDFAQSAHLNGVKVIIAGAGGAAHLPGMVAAMTPLPVIGVPVTPNGAHLDGLDALMSIVQMPRGVPVATVAIGNAANAGLLAVRILAASSPALQQKMLIYQSKMKETVMDKAQRLESVGWQHYTL</sequence>
<dbReference type="InterPro" id="IPR054350">
    <property type="entry name" value="PurT/PurK_preATP-grasp"/>
</dbReference>
<dbReference type="PANTHER" id="PTHR11609">
    <property type="entry name" value="PURINE BIOSYNTHESIS PROTEIN 6/7, PUR6/7"/>
    <property type="match status" value="1"/>
</dbReference>
<dbReference type="Pfam" id="PF02222">
    <property type="entry name" value="ATP-grasp"/>
    <property type="match status" value="1"/>
</dbReference>
<dbReference type="GO" id="GO:0004638">
    <property type="term" value="F:phosphoribosylaminoimidazole carboxylase activity"/>
    <property type="evidence" value="ECO:0007669"/>
    <property type="project" value="UniProtKB-EC"/>
</dbReference>
<feature type="domain" description="ATP-grasp" evidence="12">
    <location>
        <begin position="143"/>
        <end position="331"/>
    </location>
</feature>
<evidence type="ECO:0000256" key="11">
    <source>
        <dbReference type="SAM" id="MobiDB-lite"/>
    </source>
</evidence>
<dbReference type="InterPro" id="IPR040686">
    <property type="entry name" value="PurK_C"/>
</dbReference>
<dbReference type="NCBIfam" id="TIGR01162">
    <property type="entry name" value="purE"/>
    <property type="match status" value="1"/>
</dbReference>
<dbReference type="InterPro" id="IPR033747">
    <property type="entry name" value="PurE_ClassI"/>
</dbReference>
<feature type="region of interest" description="Disordered" evidence="11">
    <location>
        <begin position="453"/>
        <end position="518"/>
    </location>
</feature>
<dbReference type="Gene3D" id="3.40.50.1970">
    <property type="match status" value="1"/>
</dbReference>
<keyword evidence="6" id="KW-0658">Purine biosynthesis</keyword>
<gene>
    <name evidence="13" type="ORF">WJX74_001519</name>
</gene>
<dbReference type="GO" id="GO:0006189">
    <property type="term" value="P:'de novo' IMP biosynthetic process"/>
    <property type="evidence" value="ECO:0007669"/>
    <property type="project" value="InterPro"/>
</dbReference>
<dbReference type="SUPFAM" id="SSF56059">
    <property type="entry name" value="Glutathione synthetase ATP-binding domain-like"/>
    <property type="match status" value="1"/>
</dbReference>
<evidence type="ECO:0000256" key="10">
    <source>
        <dbReference type="PROSITE-ProRule" id="PRU00409"/>
    </source>
</evidence>
<keyword evidence="7" id="KW-0210">Decarboxylase</keyword>
<evidence type="ECO:0000256" key="6">
    <source>
        <dbReference type="ARBA" id="ARBA00022755"/>
    </source>
</evidence>
<proteinExistence type="inferred from homology"/>
<dbReference type="Pfam" id="PF22660">
    <property type="entry name" value="RS_preATP-grasp-like"/>
    <property type="match status" value="1"/>
</dbReference>
<dbReference type="AlphaFoldDB" id="A0AAW1S302"/>
<feature type="compositionally biased region" description="Polar residues" evidence="11">
    <location>
        <begin position="558"/>
        <end position="571"/>
    </location>
</feature>
<dbReference type="Pfam" id="PF00731">
    <property type="entry name" value="AIRC"/>
    <property type="match status" value="1"/>
</dbReference>
<dbReference type="NCBIfam" id="TIGR01161">
    <property type="entry name" value="purK"/>
    <property type="match status" value="1"/>
</dbReference>
<evidence type="ECO:0000313" key="13">
    <source>
        <dbReference type="EMBL" id="KAK9839988.1"/>
    </source>
</evidence>